<dbReference type="InterPro" id="IPR001650">
    <property type="entry name" value="Helicase_C-like"/>
</dbReference>
<dbReference type="GO" id="GO:0009378">
    <property type="term" value="F:four-way junction helicase activity"/>
    <property type="evidence" value="ECO:0007669"/>
    <property type="project" value="TreeGrafter"/>
</dbReference>
<accession>A0A058ZFJ6</accession>
<dbReference type="SUPFAM" id="SSF52540">
    <property type="entry name" value="P-loop containing nucleoside triphosphate hydrolases"/>
    <property type="match status" value="1"/>
</dbReference>
<evidence type="ECO:0000313" key="8">
    <source>
        <dbReference type="Proteomes" id="UP000030693"/>
    </source>
</evidence>
<dbReference type="GO" id="GO:0006281">
    <property type="term" value="P:DNA repair"/>
    <property type="evidence" value="ECO:0007669"/>
    <property type="project" value="TreeGrafter"/>
</dbReference>
<keyword evidence="3" id="KW-0413">Isomerase</keyword>
<gene>
    <name evidence="7" type="ORF">H696_00304</name>
</gene>
<dbReference type="eggNOG" id="KOG0353">
    <property type="taxonomic scope" value="Eukaryota"/>
</dbReference>
<dbReference type="GO" id="GO:0043138">
    <property type="term" value="F:3'-5' DNA helicase activity"/>
    <property type="evidence" value="ECO:0007669"/>
    <property type="project" value="UniProtKB-EC"/>
</dbReference>
<dbReference type="Proteomes" id="UP000030693">
    <property type="component" value="Unassembled WGS sequence"/>
</dbReference>
<sequence length="152" mass="16103">MSASGPALPPPPAVSGAQARACSHVLTFLCTEDITTLLDLQDPTVISASFNRPDIEYQVVTKPRALSEAIAATLQMSPDAASRPASIVYCATQKETEKLAADLTNNHGISALPYHGGLTAEQRRFAQGQWTQNQTQVICATVAFGMGAIIFT</sequence>
<evidence type="ECO:0000313" key="7">
    <source>
        <dbReference type="EMBL" id="KCV72726.1"/>
    </source>
</evidence>
<organism evidence="7">
    <name type="scientific">Fonticula alba</name>
    <name type="common">Slime mold</name>
    <dbReference type="NCBI Taxonomy" id="691883"/>
    <lineage>
        <taxon>Eukaryota</taxon>
        <taxon>Rotosphaerida</taxon>
        <taxon>Fonticulaceae</taxon>
        <taxon>Fonticula</taxon>
    </lineage>
</organism>
<dbReference type="Pfam" id="PF00271">
    <property type="entry name" value="Helicase_C"/>
    <property type="match status" value="1"/>
</dbReference>
<name>A0A058ZFJ6_FONAL</name>
<dbReference type="PANTHER" id="PTHR13710">
    <property type="entry name" value="DNA HELICASE RECQ FAMILY MEMBER"/>
    <property type="match status" value="1"/>
</dbReference>
<keyword evidence="8" id="KW-1185">Reference proteome</keyword>
<evidence type="ECO:0000259" key="6">
    <source>
        <dbReference type="PROSITE" id="PS51194"/>
    </source>
</evidence>
<evidence type="ECO:0000256" key="3">
    <source>
        <dbReference type="ARBA" id="ARBA00023235"/>
    </source>
</evidence>
<evidence type="ECO:0000256" key="5">
    <source>
        <dbReference type="ARBA" id="ARBA00034808"/>
    </source>
</evidence>
<dbReference type="OrthoDB" id="10261556at2759"/>
<dbReference type="InterPro" id="IPR027417">
    <property type="entry name" value="P-loop_NTPase"/>
</dbReference>
<dbReference type="PANTHER" id="PTHR13710:SF105">
    <property type="entry name" value="ATP-DEPENDENT DNA HELICASE Q1"/>
    <property type="match status" value="1"/>
</dbReference>
<dbReference type="STRING" id="691883.A0A058ZFJ6"/>
<proteinExistence type="inferred from homology"/>
<dbReference type="GO" id="GO:0006310">
    <property type="term" value="P:DNA recombination"/>
    <property type="evidence" value="ECO:0007669"/>
    <property type="project" value="TreeGrafter"/>
</dbReference>
<reference evidence="7" key="1">
    <citation type="submission" date="2013-04" db="EMBL/GenBank/DDBJ databases">
        <title>The Genome Sequence of Fonticula alba ATCC 38817.</title>
        <authorList>
            <consortium name="The Broad Institute Genomics Platform"/>
            <person name="Russ C."/>
            <person name="Cuomo C."/>
            <person name="Burger G."/>
            <person name="Gray M.W."/>
            <person name="Holland P.W.H."/>
            <person name="King N."/>
            <person name="Lang F.B.F."/>
            <person name="Roger A.J."/>
            <person name="Ruiz-Trillo I."/>
            <person name="Brown M."/>
            <person name="Walker B."/>
            <person name="Young S."/>
            <person name="Zeng Q."/>
            <person name="Gargeya S."/>
            <person name="Fitzgerald M."/>
            <person name="Haas B."/>
            <person name="Abouelleil A."/>
            <person name="Allen A.W."/>
            <person name="Alvarado L."/>
            <person name="Arachchi H.M."/>
            <person name="Berlin A.M."/>
            <person name="Chapman S.B."/>
            <person name="Gainer-Dewar J."/>
            <person name="Goldberg J."/>
            <person name="Griggs A."/>
            <person name="Gujja S."/>
            <person name="Hansen M."/>
            <person name="Howarth C."/>
            <person name="Imamovic A."/>
            <person name="Ireland A."/>
            <person name="Larimer J."/>
            <person name="McCowan C."/>
            <person name="Murphy C."/>
            <person name="Pearson M."/>
            <person name="Poon T.W."/>
            <person name="Priest M."/>
            <person name="Roberts A."/>
            <person name="Saif S."/>
            <person name="Shea T."/>
            <person name="Sisk P."/>
            <person name="Sykes S."/>
            <person name="Wortman J."/>
            <person name="Nusbaum C."/>
            <person name="Birren B."/>
        </authorList>
    </citation>
    <scope>NUCLEOTIDE SEQUENCE [LARGE SCALE GENOMIC DNA]</scope>
    <source>
        <strain evidence="7">ATCC 38817</strain>
    </source>
</reference>
<comment type="catalytic activity">
    <reaction evidence="4">
        <text>Couples ATP hydrolysis with the unwinding of duplex DNA by translocating in the 3'-5' direction.</text>
        <dbReference type="EC" id="5.6.2.4"/>
    </reaction>
</comment>
<dbReference type="AlphaFoldDB" id="A0A058ZFJ6"/>
<dbReference type="PROSITE" id="PS51194">
    <property type="entry name" value="HELICASE_CTER"/>
    <property type="match status" value="1"/>
</dbReference>
<dbReference type="Gene3D" id="3.40.50.300">
    <property type="entry name" value="P-loop containing nucleotide triphosphate hydrolases"/>
    <property type="match status" value="1"/>
</dbReference>
<dbReference type="GO" id="GO:0005694">
    <property type="term" value="C:chromosome"/>
    <property type="evidence" value="ECO:0007669"/>
    <property type="project" value="TreeGrafter"/>
</dbReference>
<feature type="domain" description="Helicase C-terminal" evidence="6">
    <location>
        <begin position="65"/>
        <end position="152"/>
    </location>
</feature>
<evidence type="ECO:0000256" key="2">
    <source>
        <dbReference type="ARBA" id="ARBA00023125"/>
    </source>
</evidence>
<dbReference type="EC" id="5.6.2.4" evidence="5"/>
<protein>
    <recommendedName>
        <fullName evidence="5">DNA 3'-5' helicase</fullName>
        <ecNumber evidence="5">5.6.2.4</ecNumber>
    </recommendedName>
</protein>
<dbReference type="EMBL" id="KB932201">
    <property type="protein sequence ID" value="KCV72726.1"/>
    <property type="molecule type" value="Genomic_DNA"/>
</dbReference>
<dbReference type="GeneID" id="20525029"/>
<dbReference type="GO" id="GO:0005737">
    <property type="term" value="C:cytoplasm"/>
    <property type="evidence" value="ECO:0007669"/>
    <property type="project" value="TreeGrafter"/>
</dbReference>
<evidence type="ECO:0000256" key="4">
    <source>
        <dbReference type="ARBA" id="ARBA00034617"/>
    </source>
</evidence>
<dbReference type="GO" id="GO:0003677">
    <property type="term" value="F:DNA binding"/>
    <property type="evidence" value="ECO:0007669"/>
    <property type="project" value="UniProtKB-KW"/>
</dbReference>
<evidence type="ECO:0000256" key="1">
    <source>
        <dbReference type="ARBA" id="ARBA00005446"/>
    </source>
</evidence>
<keyword evidence="2" id="KW-0238">DNA-binding</keyword>
<comment type="similarity">
    <text evidence="1">Belongs to the helicase family. RecQ subfamily.</text>
</comment>
<dbReference type="RefSeq" id="XP_009492427.1">
    <property type="nucleotide sequence ID" value="XM_009494152.1"/>
</dbReference>